<dbReference type="Proteomes" id="UP000325797">
    <property type="component" value="Chromosome"/>
</dbReference>
<evidence type="ECO:0000256" key="3">
    <source>
        <dbReference type="ARBA" id="ARBA00007739"/>
    </source>
</evidence>
<feature type="region of interest" description="Disordered" evidence="15">
    <location>
        <begin position="614"/>
        <end position="646"/>
    </location>
</feature>
<dbReference type="RefSeq" id="WP_151114375.1">
    <property type="nucleotide sequence ID" value="NZ_CP042582.1"/>
</dbReference>
<organism evidence="19 20">
    <name type="scientific">Hypericibacter adhaerens</name>
    <dbReference type="NCBI Taxonomy" id="2602016"/>
    <lineage>
        <taxon>Bacteria</taxon>
        <taxon>Pseudomonadati</taxon>
        <taxon>Pseudomonadota</taxon>
        <taxon>Alphaproteobacteria</taxon>
        <taxon>Rhodospirillales</taxon>
        <taxon>Dongiaceae</taxon>
        <taxon>Hypericibacter</taxon>
    </lineage>
</organism>
<dbReference type="SUPFAM" id="SSF53955">
    <property type="entry name" value="Lysozyme-like"/>
    <property type="match status" value="1"/>
</dbReference>
<keyword evidence="16" id="KW-0472">Membrane</keyword>
<evidence type="ECO:0000256" key="6">
    <source>
        <dbReference type="ARBA" id="ARBA00022676"/>
    </source>
</evidence>
<evidence type="ECO:0000256" key="14">
    <source>
        <dbReference type="ARBA" id="ARBA00049902"/>
    </source>
</evidence>
<keyword evidence="8" id="KW-0378">Hydrolase</keyword>
<evidence type="ECO:0000256" key="8">
    <source>
        <dbReference type="ARBA" id="ARBA00022801"/>
    </source>
</evidence>
<feature type="domain" description="Glycosyl transferase family 51" evidence="18">
    <location>
        <begin position="80"/>
        <end position="254"/>
    </location>
</feature>
<evidence type="ECO:0000256" key="2">
    <source>
        <dbReference type="ARBA" id="ARBA00007090"/>
    </source>
</evidence>
<keyword evidence="16" id="KW-0812">Transmembrane</keyword>
<dbReference type="InterPro" id="IPR001460">
    <property type="entry name" value="PCN-bd_Tpept"/>
</dbReference>
<comment type="catalytic activity">
    <reaction evidence="13">
        <text>Preferential cleavage: (Ac)2-L-Lys-D-Ala-|-D-Ala. Also transpeptidation of peptidyl-alanyl moieties that are N-acyl substituents of D-alanine.</text>
        <dbReference type="EC" id="3.4.16.4"/>
    </reaction>
</comment>
<evidence type="ECO:0000259" key="17">
    <source>
        <dbReference type="Pfam" id="PF00905"/>
    </source>
</evidence>
<comment type="catalytic activity">
    <reaction evidence="14">
        <text>[GlcNAc-(1-&gt;4)-Mur2Ac(oyl-L-Ala-gamma-D-Glu-L-Lys-D-Ala-D-Ala)](n)-di-trans,octa-cis-undecaprenyl diphosphate + beta-D-GlcNAc-(1-&gt;4)-Mur2Ac(oyl-L-Ala-gamma-D-Glu-L-Lys-D-Ala-D-Ala)-di-trans,octa-cis-undecaprenyl diphosphate = [GlcNAc-(1-&gt;4)-Mur2Ac(oyl-L-Ala-gamma-D-Glu-L-Lys-D-Ala-D-Ala)](n+1)-di-trans,octa-cis-undecaprenyl diphosphate + di-trans,octa-cis-undecaprenyl diphosphate + H(+)</text>
        <dbReference type="Rhea" id="RHEA:23708"/>
        <dbReference type="Rhea" id="RHEA-COMP:9602"/>
        <dbReference type="Rhea" id="RHEA-COMP:9603"/>
        <dbReference type="ChEBI" id="CHEBI:15378"/>
        <dbReference type="ChEBI" id="CHEBI:58405"/>
        <dbReference type="ChEBI" id="CHEBI:60033"/>
        <dbReference type="ChEBI" id="CHEBI:78435"/>
        <dbReference type="EC" id="2.4.99.28"/>
    </reaction>
</comment>
<evidence type="ECO:0000313" key="20">
    <source>
        <dbReference type="Proteomes" id="UP000325797"/>
    </source>
</evidence>
<keyword evidence="4" id="KW-0121">Carboxypeptidase</keyword>
<keyword evidence="5" id="KW-0645">Protease</keyword>
<evidence type="ECO:0000256" key="10">
    <source>
        <dbReference type="ARBA" id="ARBA00022984"/>
    </source>
</evidence>
<dbReference type="InterPro" id="IPR050396">
    <property type="entry name" value="Glycosyltr_51/Transpeptidase"/>
</dbReference>
<dbReference type="Pfam" id="PF00912">
    <property type="entry name" value="Transgly"/>
    <property type="match status" value="1"/>
</dbReference>
<dbReference type="FunFam" id="1.10.3810.10:FF:000001">
    <property type="entry name" value="Penicillin-binding protein 1A"/>
    <property type="match status" value="1"/>
</dbReference>
<dbReference type="Pfam" id="PF00905">
    <property type="entry name" value="Transpeptidase"/>
    <property type="match status" value="1"/>
</dbReference>
<dbReference type="GO" id="GO:0030288">
    <property type="term" value="C:outer membrane-bounded periplasmic space"/>
    <property type="evidence" value="ECO:0007669"/>
    <property type="project" value="TreeGrafter"/>
</dbReference>
<feature type="transmembrane region" description="Helical" evidence="16">
    <location>
        <begin position="35"/>
        <end position="56"/>
    </location>
</feature>
<dbReference type="InterPro" id="IPR023346">
    <property type="entry name" value="Lysozyme-like_dom_sf"/>
</dbReference>
<dbReference type="UniPathway" id="UPA00219"/>
<evidence type="ECO:0000256" key="9">
    <source>
        <dbReference type="ARBA" id="ARBA00022960"/>
    </source>
</evidence>
<comment type="similarity">
    <text evidence="3">In the N-terminal section; belongs to the glycosyltransferase 51 family.</text>
</comment>
<keyword evidence="6" id="KW-0328">Glycosyltransferase</keyword>
<dbReference type="PANTHER" id="PTHR32282">
    <property type="entry name" value="BINDING PROTEIN TRANSPEPTIDASE, PUTATIVE-RELATED"/>
    <property type="match status" value="1"/>
</dbReference>
<dbReference type="InterPro" id="IPR012338">
    <property type="entry name" value="Beta-lactam/transpept-like"/>
</dbReference>
<feature type="domain" description="Penicillin-binding protein transpeptidase" evidence="17">
    <location>
        <begin position="349"/>
        <end position="570"/>
    </location>
</feature>
<evidence type="ECO:0000256" key="5">
    <source>
        <dbReference type="ARBA" id="ARBA00022670"/>
    </source>
</evidence>
<evidence type="ECO:0000256" key="16">
    <source>
        <dbReference type="SAM" id="Phobius"/>
    </source>
</evidence>
<keyword evidence="7" id="KW-0808">Transferase</keyword>
<keyword evidence="16" id="KW-1133">Transmembrane helix</keyword>
<dbReference type="GO" id="GO:0008658">
    <property type="term" value="F:penicillin binding"/>
    <property type="evidence" value="ECO:0007669"/>
    <property type="project" value="InterPro"/>
</dbReference>
<dbReference type="GO" id="GO:0071555">
    <property type="term" value="P:cell wall organization"/>
    <property type="evidence" value="ECO:0007669"/>
    <property type="project" value="UniProtKB-KW"/>
</dbReference>
<evidence type="ECO:0000256" key="11">
    <source>
        <dbReference type="ARBA" id="ARBA00023268"/>
    </source>
</evidence>
<evidence type="ECO:0000256" key="7">
    <source>
        <dbReference type="ARBA" id="ARBA00022679"/>
    </source>
</evidence>
<dbReference type="NCBIfam" id="TIGR02074">
    <property type="entry name" value="PBP_1a_fam"/>
    <property type="match status" value="1"/>
</dbReference>
<keyword evidence="10" id="KW-0573">Peptidoglycan synthesis</keyword>
<keyword evidence="11" id="KW-0511">Multifunctional enzyme</keyword>
<protein>
    <submittedName>
        <fullName evidence="19">Penicillin-binding protein 1A</fullName>
    </submittedName>
</protein>
<evidence type="ECO:0000256" key="1">
    <source>
        <dbReference type="ARBA" id="ARBA00004752"/>
    </source>
</evidence>
<evidence type="ECO:0000256" key="12">
    <source>
        <dbReference type="ARBA" id="ARBA00023316"/>
    </source>
</evidence>
<evidence type="ECO:0000256" key="4">
    <source>
        <dbReference type="ARBA" id="ARBA00022645"/>
    </source>
</evidence>
<dbReference type="GO" id="GO:0009252">
    <property type="term" value="P:peptidoglycan biosynthetic process"/>
    <property type="evidence" value="ECO:0007669"/>
    <property type="project" value="UniProtKB-UniPathway"/>
</dbReference>
<dbReference type="Gene3D" id="1.10.3810.10">
    <property type="entry name" value="Biosynthetic peptidoglycan transglycosylase-like"/>
    <property type="match status" value="1"/>
</dbReference>
<evidence type="ECO:0000256" key="13">
    <source>
        <dbReference type="ARBA" id="ARBA00034000"/>
    </source>
</evidence>
<dbReference type="GO" id="GO:0008360">
    <property type="term" value="P:regulation of cell shape"/>
    <property type="evidence" value="ECO:0007669"/>
    <property type="project" value="UniProtKB-KW"/>
</dbReference>
<name>A0A5J6MZG3_9PROT</name>
<keyword evidence="20" id="KW-1185">Reference proteome</keyword>
<feature type="compositionally biased region" description="Basic residues" evidence="15">
    <location>
        <begin position="1"/>
        <end position="18"/>
    </location>
</feature>
<dbReference type="SUPFAM" id="SSF56601">
    <property type="entry name" value="beta-lactamase/transpeptidase-like"/>
    <property type="match status" value="1"/>
</dbReference>
<comment type="similarity">
    <text evidence="2">In the C-terminal section; belongs to the transpeptidase family.</text>
</comment>
<reference evidence="19 20" key="1">
    <citation type="submission" date="2019-08" db="EMBL/GenBank/DDBJ databases">
        <title>Hyperibacter terrae gen. nov., sp. nov. and Hyperibacter viscosus sp. nov., two new members in the family Rhodospirillaceae isolated from the rhizosphere of Hypericum perforatum.</title>
        <authorList>
            <person name="Noviana Z."/>
        </authorList>
    </citation>
    <scope>NUCLEOTIDE SEQUENCE [LARGE SCALE GENOMIC DNA]</scope>
    <source>
        <strain evidence="19 20">R5959</strain>
    </source>
</reference>
<feature type="region of interest" description="Disordered" evidence="15">
    <location>
        <begin position="1"/>
        <end position="21"/>
    </location>
</feature>
<dbReference type="InterPro" id="IPR001264">
    <property type="entry name" value="Glyco_trans_51"/>
</dbReference>
<dbReference type="InterPro" id="IPR036950">
    <property type="entry name" value="PBP_transglycosylase"/>
</dbReference>
<evidence type="ECO:0000259" key="18">
    <source>
        <dbReference type="Pfam" id="PF00912"/>
    </source>
</evidence>
<dbReference type="KEGG" id="hadh:FRZ61_00200"/>
<dbReference type="GO" id="GO:0006508">
    <property type="term" value="P:proteolysis"/>
    <property type="evidence" value="ECO:0007669"/>
    <property type="project" value="UniProtKB-KW"/>
</dbReference>
<gene>
    <name evidence="19" type="ORF">FRZ61_00200</name>
</gene>
<comment type="pathway">
    <text evidence="1">Cell wall biogenesis; peptidoglycan biosynthesis.</text>
</comment>
<keyword evidence="9" id="KW-0133">Cell shape</keyword>
<feature type="compositionally biased region" description="Low complexity" evidence="15">
    <location>
        <begin position="632"/>
        <end position="646"/>
    </location>
</feature>
<dbReference type="GO" id="GO:0008955">
    <property type="term" value="F:peptidoglycan glycosyltransferase activity"/>
    <property type="evidence" value="ECO:0007669"/>
    <property type="project" value="UniProtKB-EC"/>
</dbReference>
<dbReference type="EMBL" id="CP042582">
    <property type="protein sequence ID" value="QEX20106.1"/>
    <property type="molecule type" value="Genomic_DNA"/>
</dbReference>
<dbReference type="OrthoDB" id="9766909at2"/>
<accession>A0A5J6MZG3</accession>
<keyword evidence="12" id="KW-0961">Cell wall biogenesis/degradation</keyword>
<dbReference type="GO" id="GO:0009002">
    <property type="term" value="F:serine-type D-Ala-D-Ala carboxypeptidase activity"/>
    <property type="evidence" value="ECO:0007669"/>
    <property type="project" value="UniProtKB-EC"/>
</dbReference>
<proteinExistence type="inferred from homology"/>
<dbReference type="AlphaFoldDB" id="A0A5J6MZG3"/>
<sequence>MAGRGRKKDSGQKAKRKGGGSWRERHGLLLGFAKWGLVGAVWSFFLGLCFVGWLAYDLPDVSRLNEIDHKPSVTLLASDGTILASFGDLYGKPVTLKELPGYLPQAVIATEDRRFYSHFGLDLRGLARAVYVNLRSGAWVQGGSTITQQLAKNVFLTPARTLRRKGQEVLLALWLEHNFTKDQILELYLNRVYFGAGTYGVDAAARRYFGKPASQVTRYEAALLAGLLKAPSRYSPFNDRDLAQARAKLVLSNMVAADYLTQDEADAVVAEGFGHNTPARSGPLGQYFADWVLDQLPSFVGYSDRDLVVTTTLDPVLQRQAEGKLSEILTKDGPPQDASEAALVSMTPEGAVKAMVGGLDYGSTQFNRATQAQRQPGSAFKPFLFLTAFENGFDPDSHFTDAPVSIGNWKPDNYNDRYYGDVTLREAFARSLNSVAAQLIQRVGPKRVAATAERLGISSKLMATPSLALGTSEVNLLEMTGAYAVFANRGEGVWPYAITEVQDRSGNLLYQREGSGPGRIVAPRYVLQMQDIMAAVVDWGTAKAGQIGRPAAGKTGTTQDYRDAWFIGFTAELVTGVWVGNDDGHPMKKVAGSGLPVKIWQGFMAAALEKELPRPLPWPGGDEPLVAGVPDGSATTASAAGGTSSGIIVAPDPVTAAKETGNDSFADFIQRLVNQRENKK</sequence>
<dbReference type="Gene3D" id="3.40.710.10">
    <property type="entry name" value="DD-peptidase/beta-lactamase superfamily"/>
    <property type="match status" value="1"/>
</dbReference>
<dbReference type="PANTHER" id="PTHR32282:SF33">
    <property type="entry name" value="PEPTIDOGLYCAN GLYCOSYLTRANSFERASE"/>
    <property type="match status" value="1"/>
</dbReference>
<evidence type="ECO:0000256" key="15">
    <source>
        <dbReference type="SAM" id="MobiDB-lite"/>
    </source>
</evidence>
<evidence type="ECO:0000313" key="19">
    <source>
        <dbReference type="EMBL" id="QEX20106.1"/>
    </source>
</evidence>